<feature type="transmembrane region" description="Helical" evidence="9">
    <location>
        <begin position="7"/>
        <end position="27"/>
    </location>
</feature>
<comment type="subcellular location">
    <subcellularLocation>
        <location evidence="1 9">Cell inner membrane</location>
        <topology evidence="1 9">Multi-pass membrane protein</topology>
    </subcellularLocation>
</comment>
<keyword evidence="2 9" id="KW-0813">Transport</keyword>
<dbReference type="Pfam" id="PF04290">
    <property type="entry name" value="DctQ"/>
    <property type="match status" value="1"/>
</dbReference>
<dbReference type="Proteomes" id="UP000249453">
    <property type="component" value="Unassembled WGS sequence"/>
</dbReference>
<dbReference type="OrthoDB" id="7843639at2"/>
<dbReference type="PANTHER" id="PTHR35011">
    <property type="entry name" value="2,3-DIKETO-L-GULONATE TRAP TRANSPORTER SMALL PERMEASE PROTEIN YIAM"/>
    <property type="match status" value="1"/>
</dbReference>
<keyword evidence="6 9" id="KW-1133">Transmembrane helix</keyword>
<dbReference type="PANTHER" id="PTHR35011:SF2">
    <property type="entry name" value="2,3-DIKETO-L-GULONATE TRAP TRANSPORTER SMALL PERMEASE PROTEIN YIAM"/>
    <property type="match status" value="1"/>
</dbReference>
<evidence type="ECO:0000256" key="5">
    <source>
        <dbReference type="ARBA" id="ARBA00022692"/>
    </source>
</evidence>
<dbReference type="GO" id="GO:0022857">
    <property type="term" value="F:transmembrane transporter activity"/>
    <property type="evidence" value="ECO:0007669"/>
    <property type="project" value="UniProtKB-UniRule"/>
</dbReference>
<accession>A0A364JS29</accession>
<keyword evidence="12" id="KW-1185">Reference proteome</keyword>
<sequence length="181" mass="19650">MPTPLKWLFNLFDALIAIGMAVMSILIFTNVVLRYGFSSGISASVEISRVILVWIIFLGAVVGLVKGVHLSVDAVLARLPQKARFICFLIAHGLMLWCCWLVAQGSWSLTVIEWSNITPLTGIPVGLTYAAALVASIIMALVLLIQLWRGLRGTLPSIWAGEKPDEASVSVGSAQTEERTQ</sequence>
<evidence type="ECO:0000256" key="1">
    <source>
        <dbReference type="ARBA" id="ARBA00004429"/>
    </source>
</evidence>
<evidence type="ECO:0000256" key="9">
    <source>
        <dbReference type="RuleBase" id="RU369079"/>
    </source>
</evidence>
<comment type="similarity">
    <text evidence="8 9">Belongs to the TRAP transporter small permease family.</text>
</comment>
<evidence type="ECO:0000256" key="6">
    <source>
        <dbReference type="ARBA" id="ARBA00022989"/>
    </source>
</evidence>
<dbReference type="RefSeq" id="WP_111576341.1">
    <property type="nucleotide sequence ID" value="NZ_JBHEEY010000019.1"/>
</dbReference>
<protein>
    <recommendedName>
        <fullName evidence="9">TRAP transporter small permease protein</fullName>
    </recommendedName>
</protein>
<name>A0A364JS29_9HYPH</name>
<evidence type="ECO:0000256" key="8">
    <source>
        <dbReference type="ARBA" id="ARBA00038436"/>
    </source>
</evidence>
<organism evidence="11 12">
    <name type="scientific">Falsochrobactrum ovis</name>
    <dbReference type="NCBI Taxonomy" id="1293442"/>
    <lineage>
        <taxon>Bacteria</taxon>
        <taxon>Pseudomonadati</taxon>
        <taxon>Pseudomonadota</taxon>
        <taxon>Alphaproteobacteria</taxon>
        <taxon>Hyphomicrobiales</taxon>
        <taxon>Brucellaceae</taxon>
        <taxon>Falsochrobactrum</taxon>
    </lineage>
</organism>
<proteinExistence type="inferred from homology"/>
<dbReference type="GO" id="GO:0015740">
    <property type="term" value="P:C4-dicarboxylate transport"/>
    <property type="evidence" value="ECO:0007669"/>
    <property type="project" value="TreeGrafter"/>
</dbReference>
<keyword evidence="5 9" id="KW-0812">Transmembrane</keyword>
<dbReference type="EMBL" id="QLMK01000020">
    <property type="protein sequence ID" value="RAK25746.1"/>
    <property type="molecule type" value="Genomic_DNA"/>
</dbReference>
<evidence type="ECO:0000313" key="11">
    <source>
        <dbReference type="EMBL" id="RAK25746.1"/>
    </source>
</evidence>
<feature type="domain" description="Tripartite ATP-independent periplasmic transporters DctQ component" evidence="10">
    <location>
        <begin position="23"/>
        <end position="152"/>
    </location>
</feature>
<feature type="transmembrane region" description="Helical" evidence="9">
    <location>
        <begin position="47"/>
        <end position="65"/>
    </location>
</feature>
<keyword evidence="4 9" id="KW-0997">Cell inner membrane</keyword>
<comment type="function">
    <text evidence="9">Part of the tripartite ATP-independent periplasmic (TRAP) transport system.</text>
</comment>
<evidence type="ECO:0000313" key="12">
    <source>
        <dbReference type="Proteomes" id="UP000249453"/>
    </source>
</evidence>
<evidence type="ECO:0000256" key="7">
    <source>
        <dbReference type="ARBA" id="ARBA00023136"/>
    </source>
</evidence>
<keyword evidence="7 9" id="KW-0472">Membrane</keyword>
<feature type="transmembrane region" description="Helical" evidence="9">
    <location>
        <begin position="123"/>
        <end position="145"/>
    </location>
</feature>
<dbReference type="GO" id="GO:0005886">
    <property type="term" value="C:plasma membrane"/>
    <property type="evidence" value="ECO:0007669"/>
    <property type="project" value="UniProtKB-SubCell"/>
</dbReference>
<evidence type="ECO:0000259" key="10">
    <source>
        <dbReference type="Pfam" id="PF04290"/>
    </source>
</evidence>
<keyword evidence="3" id="KW-1003">Cell membrane</keyword>
<dbReference type="InterPro" id="IPR007387">
    <property type="entry name" value="TRAP_DctQ"/>
</dbReference>
<comment type="caution">
    <text evidence="11">The sequence shown here is derived from an EMBL/GenBank/DDBJ whole genome shotgun (WGS) entry which is preliminary data.</text>
</comment>
<dbReference type="AlphaFoldDB" id="A0A364JS29"/>
<evidence type="ECO:0000256" key="2">
    <source>
        <dbReference type="ARBA" id="ARBA00022448"/>
    </source>
</evidence>
<comment type="subunit">
    <text evidence="9">The complex comprises the extracytoplasmic solute receptor protein and the two transmembrane proteins.</text>
</comment>
<gene>
    <name evidence="11" type="ORF">C7374_12029</name>
</gene>
<evidence type="ECO:0000256" key="4">
    <source>
        <dbReference type="ARBA" id="ARBA00022519"/>
    </source>
</evidence>
<dbReference type="InterPro" id="IPR055348">
    <property type="entry name" value="DctQ"/>
</dbReference>
<reference evidence="11 12" key="1">
    <citation type="submission" date="2018-06" db="EMBL/GenBank/DDBJ databases">
        <title>Genomic Encyclopedia of Type Strains, Phase IV (KMG-IV): sequencing the most valuable type-strain genomes for metagenomic binning, comparative biology and taxonomic classification.</title>
        <authorList>
            <person name="Goeker M."/>
        </authorList>
    </citation>
    <scope>NUCLEOTIDE SEQUENCE [LARGE SCALE GENOMIC DNA]</scope>
    <source>
        <strain evidence="11 12">DSM 26720</strain>
    </source>
</reference>
<evidence type="ECO:0000256" key="3">
    <source>
        <dbReference type="ARBA" id="ARBA00022475"/>
    </source>
</evidence>
<feature type="transmembrane region" description="Helical" evidence="9">
    <location>
        <begin position="85"/>
        <end position="103"/>
    </location>
</feature>